<evidence type="ECO:0000256" key="3">
    <source>
        <dbReference type="ARBA" id="ARBA00022574"/>
    </source>
</evidence>
<dbReference type="Pfam" id="PF00400">
    <property type="entry name" value="WD40"/>
    <property type="match status" value="6"/>
</dbReference>
<dbReference type="PROSITE" id="PS00678">
    <property type="entry name" value="WD_REPEATS_1"/>
    <property type="match status" value="1"/>
</dbReference>
<proteinExistence type="inferred from homology"/>
<dbReference type="PROSITE" id="PS50082">
    <property type="entry name" value="WD_REPEATS_2"/>
    <property type="match status" value="4"/>
</dbReference>
<dbReference type="SMART" id="SM00320">
    <property type="entry name" value="WD40"/>
    <property type="match status" value="6"/>
</dbReference>
<keyword evidence="3 8" id="KW-0853">WD repeat</keyword>
<dbReference type="PROSITE" id="PS50294">
    <property type="entry name" value="WD_REPEATS_REGION"/>
    <property type="match status" value="4"/>
</dbReference>
<dbReference type="SUPFAM" id="SSF160897">
    <property type="entry name" value="Taf5 N-terminal domain-like"/>
    <property type="match status" value="1"/>
</dbReference>
<comment type="similarity">
    <text evidence="2">Belongs to the WD repeat TAF5 family.</text>
</comment>
<keyword evidence="12" id="KW-1185">Reference proteome</keyword>
<protein>
    <submittedName>
        <fullName evidence="11">Transcription initiation factor TFIID subunit 5</fullName>
    </submittedName>
</protein>
<dbReference type="CDD" id="cd00200">
    <property type="entry name" value="WD40"/>
    <property type="match status" value="1"/>
</dbReference>
<keyword evidence="5" id="KW-0805">Transcription regulation</keyword>
<dbReference type="Gene3D" id="2.130.10.10">
    <property type="entry name" value="YVTN repeat-like/Quinoprotein amine dehydrogenase"/>
    <property type="match status" value="2"/>
</dbReference>
<dbReference type="InterPro" id="IPR015943">
    <property type="entry name" value="WD40/YVTN_repeat-like_dom_sf"/>
</dbReference>
<sequence length="698" mass="74488">MAGPLRDADVDRLVLQYLRKRNFKEAEKVLELEIKEAAPTGEMIAQQWLGGRGGEGVEEGLLFATAGEGDPAGLVQAFDRFAAWVDNSLDLYKPELARVLFPAFAHTYLNLVAMGAQAEAQTLMGEHRQRFMDIAAGGSTSRIQALTDLAGISSEEAIAASRTAAALRGQRFAIRLCRASYELLAQHLQLPKQLVMLGVVNEHIKFEVHDGAPATLAELAEVEEDLTAGAMQADVVTINQRSLELQLLQGSVEDRYAQQKAEEAEEVANQKAQAEALTKKQRIALQKAAAEAKSKRENIGLDRMAPKFPLPAPAESAEDYLMKELAQRVPLSAEALPSCAFFTFFNTAQSLNCVAFTSDASIVAGGFADSSVRLYDLQARAAAGGAGDWVTYFSGHSGPVYGLDFSPDNELLFSASGDGTVRLWSREVQANLSVYRGHMLPVWDVSACPYFAPFYFASCGADRTARMWSTDRTQPLRLFVGHTSDVDVVRWHPNCHYIASGSADRTVRLWDVRTGECARLLVGHKDRISSLAFSPDGTTLTTADASGTLIAWDLASSRRLATASQHRGPVWSLAYSQGEGSLLASGGADHTVRIWNAKPAAAAAAAGGAVAAAAGKRPSSAGASAAQQQQQQAGKGPPGSGADGGAAAGAAGSSEPYGLLRTWKTKLTPVFGLRFTTRNLLLGSGALTLPQRPPAPRT</sequence>
<reference evidence="11 12" key="1">
    <citation type="journal article" date="2018" name="Plant J.">
        <title>Genome sequences of Chlorella sorokiniana UTEX 1602 and Micractinium conductrix SAG 241.80: implications to maltose excretion by a green alga.</title>
        <authorList>
            <person name="Arriola M.B."/>
            <person name="Velmurugan N."/>
            <person name="Zhang Y."/>
            <person name="Plunkett M.H."/>
            <person name="Hondzo H."/>
            <person name="Barney B.M."/>
        </authorList>
    </citation>
    <scope>NUCLEOTIDE SEQUENCE [LARGE SCALE GENOMIC DNA]</scope>
    <source>
        <strain evidence="12">UTEX 1602</strain>
    </source>
</reference>
<dbReference type="InterPro" id="IPR020472">
    <property type="entry name" value="WD40_PAC1"/>
</dbReference>
<dbReference type="InterPro" id="IPR001680">
    <property type="entry name" value="WD40_rpt"/>
</dbReference>
<dbReference type="GO" id="GO:0005669">
    <property type="term" value="C:transcription factor TFIID complex"/>
    <property type="evidence" value="ECO:0007669"/>
    <property type="project" value="TreeGrafter"/>
</dbReference>
<evidence type="ECO:0000256" key="9">
    <source>
        <dbReference type="SAM" id="MobiDB-lite"/>
    </source>
</evidence>
<dbReference type="Pfam" id="PF04494">
    <property type="entry name" value="TFIID_NTD2"/>
    <property type="match status" value="1"/>
</dbReference>
<dbReference type="InterPro" id="IPR007582">
    <property type="entry name" value="TFIID_NTD2"/>
</dbReference>
<comment type="subcellular location">
    <subcellularLocation>
        <location evidence="1">Nucleus</location>
    </subcellularLocation>
</comment>
<feature type="region of interest" description="Disordered" evidence="9">
    <location>
        <begin position="620"/>
        <end position="651"/>
    </location>
</feature>
<keyword evidence="7" id="KW-0539">Nucleus</keyword>
<evidence type="ECO:0000256" key="1">
    <source>
        <dbReference type="ARBA" id="ARBA00004123"/>
    </source>
</evidence>
<evidence type="ECO:0000256" key="7">
    <source>
        <dbReference type="ARBA" id="ARBA00023242"/>
    </source>
</evidence>
<dbReference type="InterPro" id="IPR019775">
    <property type="entry name" value="WD40_repeat_CS"/>
</dbReference>
<evidence type="ECO:0000256" key="4">
    <source>
        <dbReference type="ARBA" id="ARBA00022737"/>
    </source>
</evidence>
<comment type="caution">
    <text evidence="11">The sequence shown here is derived from an EMBL/GenBank/DDBJ whole genome shotgun (WGS) entry which is preliminary data.</text>
</comment>
<accession>A0A2P6TUX6</accession>
<feature type="domain" description="TFIID subunit TAF5 NTD2" evidence="10">
    <location>
        <begin position="69"/>
        <end position="204"/>
    </location>
</feature>
<evidence type="ECO:0000259" key="10">
    <source>
        <dbReference type="Pfam" id="PF04494"/>
    </source>
</evidence>
<dbReference type="PANTHER" id="PTHR19879">
    <property type="entry name" value="TRANSCRIPTION INITIATION FACTOR TFIID"/>
    <property type="match status" value="1"/>
</dbReference>
<dbReference type="SUPFAM" id="SSF50978">
    <property type="entry name" value="WD40 repeat-like"/>
    <property type="match status" value="1"/>
</dbReference>
<evidence type="ECO:0000256" key="6">
    <source>
        <dbReference type="ARBA" id="ARBA00023163"/>
    </source>
</evidence>
<dbReference type="PRINTS" id="PR00320">
    <property type="entry name" value="GPROTEINBRPT"/>
</dbReference>
<dbReference type="PROSITE" id="PS50896">
    <property type="entry name" value="LISH"/>
    <property type="match status" value="1"/>
</dbReference>
<dbReference type="Gene3D" id="1.25.40.500">
    <property type="entry name" value="TFIID subunit TAF5, NTD2 domain"/>
    <property type="match status" value="1"/>
</dbReference>
<dbReference type="InterPro" id="IPR037264">
    <property type="entry name" value="TFIID_NTD2_sf"/>
</dbReference>
<dbReference type="GO" id="GO:0003743">
    <property type="term" value="F:translation initiation factor activity"/>
    <property type="evidence" value="ECO:0007669"/>
    <property type="project" value="UniProtKB-KW"/>
</dbReference>
<keyword evidence="4" id="KW-0677">Repeat</keyword>
<evidence type="ECO:0000313" key="12">
    <source>
        <dbReference type="Proteomes" id="UP000239899"/>
    </source>
</evidence>
<dbReference type="GO" id="GO:0016251">
    <property type="term" value="F:RNA polymerase II general transcription initiation factor activity"/>
    <property type="evidence" value="ECO:0007669"/>
    <property type="project" value="TreeGrafter"/>
</dbReference>
<dbReference type="PANTHER" id="PTHR19879:SF1">
    <property type="entry name" value="CANNONBALL-RELATED"/>
    <property type="match status" value="1"/>
</dbReference>
<evidence type="ECO:0000256" key="5">
    <source>
        <dbReference type="ARBA" id="ARBA00023015"/>
    </source>
</evidence>
<dbReference type="STRING" id="3076.A0A2P6TUX6"/>
<dbReference type="GO" id="GO:0006367">
    <property type="term" value="P:transcription initiation at RNA polymerase II promoter"/>
    <property type="evidence" value="ECO:0007669"/>
    <property type="project" value="TreeGrafter"/>
</dbReference>
<evidence type="ECO:0000256" key="8">
    <source>
        <dbReference type="PROSITE-ProRule" id="PRU00221"/>
    </source>
</evidence>
<dbReference type="EMBL" id="LHPG02000006">
    <property type="protein sequence ID" value="PRW57875.1"/>
    <property type="molecule type" value="Genomic_DNA"/>
</dbReference>
<feature type="repeat" description="WD" evidence="8">
    <location>
        <begin position="393"/>
        <end position="425"/>
    </location>
</feature>
<keyword evidence="6" id="KW-0804">Transcription</keyword>
<dbReference type="InterPro" id="IPR036322">
    <property type="entry name" value="WD40_repeat_dom_sf"/>
</dbReference>
<dbReference type="CDD" id="cd08044">
    <property type="entry name" value="TAF5_NTD2"/>
    <property type="match status" value="1"/>
</dbReference>
<name>A0A2P6TUX6_CHLSO</name>
<dbReference type="AlphaFoldDB" id="A0A2P6TUX6"/>
<evidence type="ECO:0000313" key="11">
    <source>
        <dbReference type="EMBL" id="PRW57875.1"/>
    </source>
</evidence>
<dbReference type="OrthoDB" id="674604at2759"/>
<feature type="repeat" description="WD" evidence="8">
    <location>
        <begin position="521"/>
        <end position="562"/>
    </location>
</feature>
<dbReference type="Proteomes" id="UP000239899">
    <property type="component" value="Unassembled WGS sequence"/>
</dbReference>
<organism evidence="11 12">
    <name type="scientific">Chlorella sorokiniana</name>
    <name type="common">Freshwater green alga</name>
    <dbReference type="NCBI Taxonomy" id="3076"/>
    <lineage>
        <taxon>Eukaryota</taxon>
        <taxon>Viridiplantae</taxon>
        <taxon>Chlorophyta</taxon>
        <taxon>core chlorophytes</taxon>
        <taxon>Trebouxiophyceae</taxon>
        <taxon>Chlorellales</taxon>
        <taxon>Chlorellaceae</taxon>
        <taxon>Chlorella clade</taxon>
        <taxon>Chlorella</taxon>
    </lineage>
</organism>
<feature type="compositionally biased region" description="Gly residues" evidence="9">
    <location>
        <begin position="636"/>
        <end position="647"/>
    </location>
</feature>
<feature type="repeat" description="WD" evidence="8">
    <location>
        <begin position="563"/>
        <end position="605"/>
    </location>
</feature>
<feature type="compositionally biased region" description="Low complexity" evidence="9">
    <location>
        <begin position="620"/>
        <end position="635"/>
    </location>
</feature>
<dbReference type="InterPro" id="IPR006594">
    <property type="entry name" value="LisH"/>
</dbReference>
<evidence type="ECO:0000256" key="2">
    <source>
        <dbReference type="ARBA" id="ARBA00009435"/>
    </source>
</evidence>
<feature type="repeat" description="WD" evidence="8">
    <location>
        <begin position="479"/>
        <end position="520"/>
    </location>
</feature>
<gene>
    <name evidence="11" type="ORF">C2E21_3577</name>
</gene>